<proteinExistence type="inferred from homology"/>
<dbReference type="InterPro" id="IPR009242">
    <property type="entry name" value="DUF896"/>
</dbReference>
<organism evidence="3 4">
    <name type="scientific">Crassaminicella indica</name>
    <dbReference type="NCBI Taxonomy" id="2855394"/>
    <lineage>
        <taxon>Bacteria</taxon>
        <taxon>Bacillati</taxon>
        <taxon>Bacillota</taxon>
        <taxon>Clostridia</taxon>
        <taxon>Eubacteriales</taxon>
        <taxon>Clostridiaceae</taxon>
        <taxon>Crassaminicella</taxon>
    </lineage>
</organism>
<sequence length="56" mass="6874">MLSKEKLARINFLAKKSKNEGLTQEEKLEQKKLREEYLKKFRENFRKQLDNIEFVD</sequence>
<keyword evidence="1 2" id="KW-0963">Cytoplasm</keyword>
<accession>A0ABX8RGI5</accession>
<evidence type="ECO:0000313" key="4">
    <source>
        <dbReference type="Proteomes" id="UP000886818"/>
    </source>
</evidence>
<dbReference type="PANTHER" id="PTHR37300">
    <property type="entry name" value="UPF0291 PROTEIN CBO2609/CLC_2481"/>
    <property type="match status" value="1"/>
</dbReference>
<keyword evidence="4" id="KW-1185">Reference proteome</keyword>
<comment type="similarity">
    <text evidence="2">Belongs to the UPF0291 family.</text>
</comment>
<protein>
    <recommendedName>
        <fullName evidence="2">UPF0291 protein KVH43_10485</fullName>
    </recommendedName>
</protein>
<dbReference type="Pfam" id="PF05979">
    <property type="entry name" value="DUF896"/>
    <property type="match status" value="1"/>
</dbReference>
<dbReference type="PANTHER" id="PTHR37300:SF1">
    <property type="entry name" value="UPF0291 PROTEIN YNZC"/>
    <property type="match status" value="1"/>
</dbReference>
<evidence type="ECO:0000256" key="2">
    <source>
        <dbReference type="HAMAP-Rule" id="MF_01103"/>
    </source>
</evidence>
<dbReference type="HAMAP" id="MF_01103">
    <property type="entry name" value="UPF0291"/>
    <property type="match status" value="1"/>
</dbReference>
<name>A0ABX8RGI5_9CLOT</name>
<evidence type="ECO:0000313" key="3">
    <source>
        <dbReference type="EMBL" id="QXM07462.1"/>
    </source>
</evidence>
<evidence type="ECO:0000256" key="1">
    <source>
        <dbReference type="ARBA" id="ARBA00022490"/>
    </source>
</evidence>
<dbReference type="Proteomes" id="UP000886818">
    <property type="component" value="Chromosome"/>
</dbReference>
<dbReference type="EMBL" id="CP078093">
    <property type="protein sequence ID" value="QXM07462.1"/>
    <property type="molecule type" value="Genomic_DNA"/>
</dbReference>
<gene>
    <name evidence="3" type="ORF">KVH43_10485</name>
</gene>
<comment type="subcellular location">
    <subcellularLocation>
        <location evidence="2">Cytoplasm</location>
    </subcellularLocation>
</comment>
<reference evidence="3" key="1">
    <citation type="submission" date="2021-07" db="EMBL/GenBank/DDBJ databases">
        <title>Complete genome sequence of Crassaminicella sp. 143-21, isolated from a deep-sea hydrothermal vent.</title>
        <authorList>
            <person name="Li X."/>
        </authorList>
    </citation>
    <scope>NUCLEOTIDE SEQUENCE</scope>
    <source>
        <strain evidence="3">143-21</strain>
    </source>
</reference>